<organism evidence="1 2">
    <name type="scientific">Malus baccata</name>
    <name type="common">Siberian crab apple</name>
    <name type="synonym">Pyrus baccata</name>
    <dbReference type="NCBI Taxonomy" id="106549"/>
    <lineage>
        <taxon>Eukaryota</taxon>
        <taxon>Viridiplantae</taxon>
        <taxon>Streptophyta</taxon>
        <taxon>Embryophyta</taxon>
        <taxon>Tracheophyta</taxon>
        <taxon>Spermatophyta</taxon>
        <taxon>Magnoliopsida</taxon>
        <taxon>eudicotyledons</taxon>
        <taxon>Gunneridae</taxon>
        <taxon>Pentapetalae</taxon>
        <taxon>rosids</taxon>
        <taxon>fabids</taxon>
        <taxon>Rosales</taxon>
        <taxon>Rosaceae</taxon>
        <taxon>Amygdaloideae</taxon>
        <taxon>Maleae</taxon>
        <taxon>Malus</taxon>
    </lineage>
</organism>
<evidence type="ECO:0000313" key="2">
    <source>
        <dbReference type="Proteomes" id="UP000315295"/>
    </source>
</evidence>
<dbReference type="AlphaFoldDB" id="A0A540L2C2"/>
<protein>
    <submittedName>
        <fullName evidence="1">Uncharacterized protein</fullName>
    </submittedName>
</protein>
<name>A0A540L2C2_MALBA</name>
<keyword evidence="2" id="KW-1185">Reference proteome</keyword>
<dbReference type="EMBL" id="VIEB01000799">
    <property type="protein sequence ID" value="TQD80633.1"/>
    <property type="molecule type" value="Genomic_DNA"/>
</dbReference>
<proteinExistence type="predicted"/>
<comment type="caution">
    <text evidence="1">The sequence shown here is derived from an EMBL/GenBank/DDBJ whole genome shotgun (WGS) entry which is preliminary data.</text>
</comment>
<reference evidence="1 2" key="1">
    <citation type="journal article" date="2019" name="G3 (Bethesda)">
        <title>Sequencing of a Wild Apple (Malus baccata) Genome Unravels the Differences Between Cultivated and Wild Apple Species Regarding Disease Resistance and Cold Tolerance.</title>
        <authorList>
            <person name="Chen X."/>
        </authorList>
    </citation>
    <scope>NUCLEOTIDE SEQUENCE [LARGE SCALE GENOMIC DNA]</scope>
    <source>
        <strain evidence="2">cv. Shandingzi</strain>
        <tissue evidence="1">Leaves</tissue>
    </source>
</reference>
<evidence type="ECO:0000313" key="1">
    <source>
        <dbReference type="EMBL" id="TQD80633.1"/>
    </source>
</evidence>
<gene>
    <name evidence="1" type="ORF">C1H46_033812</name>
</gene>
<dbReference type="Proteomes" id="UP000315295">
    <property type="component" value="Unassembled WGS sequence"/>
</dbReference>
<sequence length="78" mass="8839">MLASETLDDSEDEADEEYLTVLNSTIESLIYLRCCLEYTFICMTETTLLMQMRKPLGKAVGFVLELQHAELHFLCGSA</sequence>
<accession>A0A540L2C2</accession>